<dbReference type="AlphaFoldDB" id="A0A562ZJJ9"/>
<organism evidence="2 3">
    <name type="scientific">Caenimonas sedimenti</name>
    <dbReference type="NCBI Taxonomy" id="2596921"/>
    <lineage>
        <taxon>Bacteria</taxon>
        <taxon>Pseudomonadati</taxon>
        <taxon>Pseudomonadota</taxon>
        <taxon>Betaproteobacteria</taxon>
        <taxon>Burkholderiales</taxon>
        <taxon>Comamonadaceae</taxon>
        <taxon>Caenimonas</taxon>
    </lineage>
</organism>
<comment type="caution">
    <text evidence="2">The sequence shown here is derived from an EMBL/GenBank/DDBJ whole genome shotgun (WGS) entry which is preliminary data.</text>
</comment>
<evidence type="ECO:0000313" key="2">
    <source>
        <dbReference type="EMBL" id="TWO68498.1"/>
    </source>
</evidence>
<proteinExistence type="predicted"/>
<sequence length="95" mass="9724">MNSFHFAAAAAFLALQPAHGAPFGSAPVQAPFLSYTGKSEVTLILPVTTQPLAYAGKQAPPLPGVTTVALAYQGRGDPKGIATVNATPLSYKGKQ</sequence>
<keyword evidence="1" id="KW-0732">Signal</keyword>
<gene>
    <name evidence="2" type="ORF">FN976_22980</name>
</gene>
<dbReference type="Proteomes" id="UP000318199">
    <property type="component" value="Unassembled WGS sequence"/>
</dbReference>
<evidence type="ECO:0000256" key="1">
    <source>
        <dbReference type="SAM" id="SignalP"/>
    </source>
</evidence>
<dbReference type="RefSeq" id="WP_145895413.1">
    <property type="nucleotide sequence ID" value="NZ_VOBQ01000019.1"/>
</dbReference>
<feature type="chain" id="PRO_5021905026" evidence="1">
    <location>
        <begin position="21"/>
        <end position="95"/>
    </location>
</feature>
<name>A0A562ZJJ9_9BURK</name>
<protein>
    <submittedName>
        <fullName evidence="2">Uncharacterized protein</fullName>
    </submittedName>
</protein>
<dbReference type="EMBL" id="VOBQ01000019">
    <property type="protein sequence ID" value="TWO68498.1"/>
    <property type="molecule type" value="Genomic_DNA"/>
</dbReference>
<evidence type="ECO:0000313" key="3">
    <source>
        <dbReference type="Proteomes" id="UP000318199"/>
    </source>
</evidence>
<keyword evidence="3" id="KW-1185">Reference proteome</keyword>
<accession>A0A562ZJJ9</accession>
<reference evidence="2 3" key="1">
    <citation type="submission" date="2019-07" db="EMBL/GenBank/DDBJ databases">
        <title>Caenimonas sedimenti sp. nov., isolated from activated sludge.</title>
        <authorList>
            <person name="Xu J."/>
        </authorList>
    </citation>
    <scope>NUCLEOTIDE SEQUENCE [LARGE SCALE GENOMIC DNA]</scope>
    <source>
        <strain evidence="2 3">HX-9-20</strain>
    </source>
</reference>
<feature type="signal peptide" evidence="1">
    <location>
        <begin position="1"/>
        <end position="20"/>
    </location>
</feature>